<comment type="caution">
    <text evidence="1">The sequence shown here is derived from an EMBL/GenBank/DDBJ whole genome shotgun (WGS) entry which is preliminary data.</text>
</comment>
<gene>
    <name evidence="1" type="ORF">OWV82_018251</name>
</gene>
<reference evidence="1 2" key="1">
    <citation type="journal article" date="2023" name="Science">
        <title>Complex scaffold remodeling in plant triterpene biosynthesis.</title>
        <authorList>
            <person name="De La Pena R."/>
            <person name="Hodgson H."/>
            <person name="Liu J.C."/>
            <person name="Stephenson M.J."/>
            <person name="Martin A.C."/>
            <person name="Owen C."/>
            <person name="Harkess A."/>
            <person name="Leebens-Mack J."/>
            <person name="Jimenez L.E."/>
            <person name="Osbourn A."/>
            <person name="Sattely E.S."/>
        </authorList>
    </citation>
    <scope>NUCLEOTIDE SEQUENCE [LARGE SCALE GENOMIC DNA]</scope>
    <source>
        <strain evidence="2">cv. JPN11</strain>
        <tissue evidence="1">Leaf</tissue>
    </source>
</reference>
<name>A0ACC1XAH0_MELAZ</name>
<evidence type="ECO:0000313" key="2">
    <source>
        <dbReference type="Proteomes" id="UP001164539"/>
    </source>
</evidence>
<proteinExistence type="predicted"/>
<protein>
    <submittedName>
        <fullName evidence="1">Protein TIC 55, chloroplastic</fullName>
    </submittedName>
</protein>
<organism evidence="1 2">
    <name type="scientific">Melia azedarach</name>
    <name type="common">Chinaberry tree</name>
    <dbReference type="NCBI Taxonomy" id="155640"/>
    <lineage>
        <taxon>Eukaryota</taxon>
        <taxon>Viridiplantae</taxon>
        <taxon>Streptophyta</taxon>
        <taxon>Embryophyta</taxon>
        <taxon>Tracheophyta</taxon>
        <taxon>Spermatophyta</taxon>
        <taxon>Magnoliopsida</taxon>
        <taxon>eudicotyledons</taxon>
        <taxon>Gunneridae</taxon>
        <taxon>Pentapetalae</taxon>
        <taxon>rosids</taxon>
        <taxon>malvids</taxon>
        <taxon>Sapindales</taxon>
        <taxon>Meliaceae</taxon>
        <taxon>Melia</taxon>
    </lineage>
</organism>
<keyword evidence="2" id="KW-1185">Reference proteome</keyword>
<dbReference type="Proteomes" id="UP001164539">
    <property type="component" value="Chromosome 10"/>
</dbReference>
<dbReference type="EMBL" id="CM051403">
    <property type="protein sequence ID" value="KAJ4708281.1"/>
    <property type="molecule type" value="Genomic_DNA"/>
</dbReference>
<sequence length="168" mass="18812">MDIHGVAAIETELYLNLKSSDTRVAEYRKWMDKVGHGMPYHFGRSIISLPKAPAVVEHPPAGLVAGVSASSLEHTGDCGTSRIPTPFWFCVGRLLALFREYGASKLKRNPLKLREESWELYIDSILKEMEYRVLDPAEGSIRALEQEKAEKETLLKNYSRFAEANGGS</sequence>
<accession>A0ACC1XAH0</accession>
<evidence type="ECO:0000313" key="1">
    <source>
        <dbReference type="EMBL" id="KAJ4708281.1"/>
    </source>
</evidence>